<keyword evidence="1 3" id="KW-0378">Hydrolase</keyword>
<accession>A0A377ZBD3</accession>
<dbReference type="InterPro" id="IPR011059">
    <property type="entry name" value="Metal-dep_hydrolase_composite"/>
</dbReference>
<gene>
    <name evidence="3" type="primary">ade_2</name>
    <name evidence="3" type="ORF">NCTC9504_02364</name>
</gene>
<feature type="domain" description="Amidohydrolase-related" evidence="2">
    <location>
        <begin position="29"/>
        <end position="186"/>
    </location>
</feature>
<dbReference type="InterPro" id="IPR006680">
    <property type="entry name" value="Amidohydro-rel"/>
</dbReference>
<evidence type="ECO:0000259" key="2">
    <source>
        <dbReference type="Pfam" id="PF01979"/>
    </source>
</evidence>
<protein>
    <submittedName>
        <fullName evidence="3">Putative amidohydrolase</fullName>
        <ecNumber evidence="3">3.5.4.2</ecNumber>
    </submittedName>
</protein>
<name>A0A377ZBD3_KLEPN</name>
<dbReference type="Gene3D" id="3.20.20.140">
    <property type="entry name" value="Metal-dependent hydrolases"/>
    <property type="match status" value="1"/>
</dbReference>
<evidence type="ECO:0000256" key="1">
    <source>
        <dbReference type="ARBA" id="ARBA00022801"/>
    </source>
</evidence>
<reference evidence="3 4" key="1">
    <citation type="submission" date="2018-06" db="EMBL/GenBank/DDBJ databases">
        <authorList>
            <consortium name="Pathogen Informatics"/>
            <person name="Doyle S."/>
        </authorList>
    </citation>
    <scope>NUCLEOTIDE SEQUENCE [LARGE SCALE GENOMIC DNA]</scope>
    <source>
        <strain evidence="3 4">NCTC9504</strain>
    </source>
</reference>
<dbReference type="EMBL" id="UGMA01000005">
    <property type="protein sequence ID" value="STU66066.1"/>
    <property type="molecule type" value="Genomic_DNA"/>
</dbReference>
<dbReference type="GO" id="GO:0000034">
    <property type="term" value="F:adenine deaminase activity"/>
    <property type="evidence" value="ECO:0007669"/>
    <property type="project" value="UniProtKB-EC"/>
</dbReference>
<dbReference type="Proteomes" id="UP000254020">
    <property type="component" value="Unassembled WGS sequence"/>
</dbReference>
<dbReference type="SUPFAM" id="SSF51556">
    <property type="entry name" value="Metallo-dependent hydrolases"/>
    <property type="match status" value="1"/>
</dbReference>
<proteinExistence type="predicted"/>
<dbReference type="PANTHER" id="PTHR11113:SF2">
    <property type="entry name" value="ADENINE DEAMINASE"/>
    <property type="match status" value="1"/>
</dbReference>
<dbReference type="InterPro" id="IPR032466">
    <property type="entry name" value="Metal_Hydrolase"/>
</dbReference>
<evidence type="ECO:0000313" key="3">
    <source>
        <dbReference type="EMBL" id="STU66066.1"/>
    </source>
</evidence>
<evidence type="ECO:0000313" key="4">
    <source>
        <dbReference type="Proteomes" id="UP000254020"/>
    </source>
</evidence>
<organism evidence="3 4">
    <name type="scientific">Klebsiella pneumoniae subsp. pneumoniae</name>
    <dbReference type="NCBI Taxonomy" id="72407"/>
    <lineage>
        <taxon>Bacteria</taxon>
        <taxon>Pseudomonadati</taxon>
        <taxon>Pseudomonadota</taxon>
        <taxon>Gammaproteobacteria</taxon>
        <taxon>Enterobacterales</taxon>
        <taxon>Enterobacteriaceae</taxon>
        <taxon>Klebsiella/Raoultella group</taxon>
        <taxon>Klebsiella</taxon>
        <taxon>Klebsiella pneumoniae complex</taxon>
    </lineage>
</organism>
<dbReference type="EC" id="3.5.4.2" evidence="3"/>
<dbReference type="AlphaFoldDB" id="A0A377ZBD3"/>
<dbReference type="PANTHER" id="PTHR11113">
    <property type="entry name" value="N-ACETYLGLUCOSAMINE-6-PHOSPHATE DEACETYLASE"/>
    <property type="match status" value="1"/>
</dbReference>
<dbReference type="Pfam" id="PF01979">
    <property type="entry name" value="Amidohydro_1"/>
    <property type="match status" value="1"/>
</dbReference>
<sequence length="202" mass="21990">MSGADFAGAEMETMLGWPEVRGVAEVMDMHGVLHGSERMQEIVQAGLNSGKLIEGHARGLSGADLQAYLAAGVTSDHELTSADDALEKLRAGLTIEIRGSHPYLLPDIVAALKTLPHLSSQITVCTDDVPPDMLLEKGGIIALLNLLIEHGLPAVDALRFATLNAAIRLQRHDLGLIAAGRRADLWCLIPWRNWWPRSLRRR</sequence>
<dbReference type="Gene3D" id="2.30.40.10">
    <property type="entry name" value="Urease, subunit C, domain 1"/>
    <property type="match status" value="1"/>
</dbReference>